<dbReference type="Gene3D" id="3.40.50.1000">
    <property type="entry name" value="HAD superfamily/HAD-like"/>
    <property type="match status" value="2"/>
</dbReference>
<feature type="active site" description="Proton donor/acceptor" evidence="10">
    <location>
        <position position="31"/>
    </location>
</feature>
<dbReference type="GO" id="GO:0006013">
    <property type="term" value="P:mannose metabolic process"/>
    <property type="evidence" value="ECO:0007669"/>
    <property type="project" value="TreeGrafter"/>
</dbReference>
<dbReference type="GO" id="GO:0046872">
    <property type="term" value="F:metal ion binding"/>
    <property type="evidence" value="ECO:0007669"/>
    <property type="project" value="UniProtKB-KW"/>
</dbReference>
<evidence type="ECO:0000256" key="12">
    <source>
        <dbReference type="PIRSR" id="PIRSR605002-3"/>
    </source>
</evidence>
<feature type="binding site" evidence="11">
    <location>
        <position position="38"/>
    </location>
    <ligand>
        <name>alpha-D-mannose 1-phosphate</name>
        <dbReference type="ChEBI" id="CHEBI:58409"/>
    </ligand>
</feature>
<feature type="binding site" evidence="12">
    <location>
        <position position="267"/>
    </location>
    <ligand>
        <name>Mg(2+)</name>
        <dbReference type="ChEBI" id="CHEBI:18420"/>
        <label>1</label>
    </ligand>
</feature>
<reference evidence="14" key="1">
    <citation type="journal article" date="2012" name="Nat. Genet.">
        <title>Whole-genome sequence of Schistosoma haematobium.</title>
        <authorList>
            <person name="Young N.D."/>
            <person name="Jex A.R."/>
            <person name="Li B."/>
            <person name="Liu S."/>
            <person name="Yang L."/>
            <person name="Xiong Z."/>
            <person name="Li Y."/>
            <person name="Cantacessi C."/>
            <person name="Hall R.S."/>
            <person name="Xu X."/>
            <person name="Chen F."/>
            <person name="Wu X."/>
            <person name="Zerlotini A."/>
            <person name="Oliveira G."/>
            <person name="Hofmann A."/>
            <person name="Zhang G."/>
            <person name="Fang X."/>
            <person name="Kang Y."/>
            <person name="Campbell B.E."/>
            <person name="Loukas A."/>
            <person name="Ranganathan S."/>
            <person name="Rollinson D."/>
            <person name="Rinaldi G."/>
            <person name="Brindley P.J."/>
            <person name="Yang H."/>
            <person name="Wang J."/>
            <person name="Wang J."/>
            <person name="Gasser R.B."/>
        </authorList>
    </citation>
    <scope>NUCLEOTIDE SEQUENCE [LARGE SCALE GENOMIC DNA]</scope>
</reference>
<evidence type="ECO:0000256" key="4">
    <source>
        <dbReference type="ARBA" id="ARBA00011738"/>
    </source>
</evidence>
<evidence type="ECO:0000256" key="6">
    <source>
        <dbReference type="ARBA" id="ARBA00022490"/>
    </source>
</evidence>
<evidence type="ECO:0000256" key="3">
    <source>
        <dbReference type="ARBA" id="ARBA00009736"/>
    </source>
</evidence>
<dbReference type="AlphaFoldDB" id="A0A095AHQ3"/>
<dbReference type="PANTHER" id="PTHR10466">
    <property type="entry name" value="PHOSPHOMANNOMUTASE"/>
    <property type="match status" value="1"/>
</dbReference>
<keyword evidence="6 13" id="KW-0963">Cytoplasm</keyword>
<dbReference type="InterPro" id="IPR006379">
    <property type="entry name" value="HAD-SF_hydro_IIB"/>
</dbReference>
<protein>
    <recommendedName>
        <fullName evidence="5 13">Phosphomannomutase</fullName>
        <ecNumber evidence="5 13">5.4.2.8</ecNumber>
    </recommendedName>
</protein>
<evidence type="ECO:0000256" key="11">
    <source>
        <dbReference type="PIRSR" id="PIRSR605002-2"/>
    </source>
</evidence>
<dbReference type="UniPathway" id="UPA00126">
    <property type="reaction ID" value="UER00424"/>
</dbReference>
<feature type="binding site" evidence="11">
    <location>
        <position position="158"/>
    </location>
    <ligand>
        <name>alpha-D-mannose 1-phosphate</name>
        <dbReference type="ChEBI" id="CHEBI:58409"/>
    </ligand>
</feature>
<comment type="subunit">
    <text evidence="4 13">Homodimer.</text>
</comment>
<evidence type="ECO:0000256" key="10">
    <source>
        <dbReference type="PIRSR" id="PIRSR605002-1"/>
    </source>
</evidence>
<evidence type="ECO:0000256" key="5">
    <source>
        <dbReference type="ARBA" id="ARBA00012730"/>
    </source>
</evidence>
<comment type="similarity">
    <text evidence="3 13">Belongs to the eukaryotic PMM family.</text>
</comment>
<feature type="binding site" evidence="12">
    <location>
        <position position="31"/>
    </location>
    <ligand>
        <name>Mg(2+)</name>
        <dbReference type="ChEBI" id="CHEBI:18420"/>
        <label>1</label>
    </ligand>
</feature>
<feature type="binding site" evidence="11">
    <location>
        <position position="196"/>
    </location>
    <ligand>
        <name>alpha-D-mannose 1-phosphate</name>
        <dbReference type="ChEBI" id="CHEBI:58409"/>
    </ligand>
</feature>
<evidence type="ECO:0000256" key="9">
    <source>
        <dbReference type="ARBA" id="ARBA00023235"/>
    </source>
</evidence>
<evidence type="ECO:0000256" key="7">
    <source>
        <dbReference type="ARBA" id="ARBA00022723"/>
    </source>
</evidence>
<dbReference type="GO" id="GO:0006487">
    <property type="term" value="P:protein N-linked glycosylation"/>
    <property type="evidence" value="ECO:0007669"/>
    <property type="project" value="TreeGrafter"/>
</dbReference>
<dbReference type="InterPro" id="IPR043169">
    <property type="entry name" value="PMM_cap"/>
</dbReference>
<dbReference type="InterPro" id="IPR036412">
    <property type="entry name" value="HAD-like_sf"/>
</dbReference>
<dbReference type="NCBIfam" id="TIGR01484">
    <property type="entry name" value="HAD-SF-IIB"/>
    <property type="match status" value="1"/>
</dbReference>
<evidence type="ECO:0000256" key="1">
    <source>
        <dbReference type="ARBA" id="ARBA00004496"/>
    </source>
</evidence>
<comment type="subcellular location">
    <subcellularLocation>
        <location evidence="1 13">Cytoplasm</location>
    </subcellularLocation>
</comment>
<feature type="active site" description="Nucleophile" evidence="10">
    <location>
        <position position="29"/>
    </location>
</feature>
<keyword evidence="7 12" id="KW-0479">Metal-binding</keyword>
<feature type="binding site" evidence="11">
    <location>
        <position position="198"/>
    </location>
    <ligand>
        <name>alpha-D-mannose 1-phosphate</name>
        <dbReference type="ChEBI" id="CHEBI:58409"/>
    </ligand>
</feature>
<accession>A0A095AHQ3</accession>
<evidence type="ECO:0000256" key="2">
    <source>
        <dbReference type="ARBA" id="ARBA00004699"/>
    </source>
</evidence>
<name>A0A095AHQ3_SCHHA</name>
<dbReference type="Pfam" id="PF03332">
    <property type="entry name" value="PMM"/>
    <property type="match status" value="2"/>
</dbReference>
<evidence type="ECO:0000256" key="13">
    <source>
        <dbReference type="RuleBase" id="RU361118"/>
    </source>
</evidence>
<dbReference type="InterPro" id="IPR005002">
    <property type="entry name" value="PMM"/>
</dbReference>
<keyword evidence="9 13" id="KW-0413">Isomerase</keyword>
<evidence type="ECO:0000313" key="14">
    <source>
        <dbReference type="EMBL" id="KGB33501.1"/>
    </source>
</evidence>
<feature type="binding site" evidence="11">
    <location>
        <position position="140"/>
    </location>
    <ligand>
        <name>alpha-D-mannose 1-phosphate</name>
        <dbReference type="ChEBI" id="CHEBI:58409"/>
    </ligand>
</feature>
<dbReference type="GO" id="GO:0005829">
    <property type="term" value="C:cytosol"/>
    <property type="evidence" value="ECO:0007669"/>
    <property type="project" value="TreeGrafter"/>
</dbReference>
<dbReference type="Gene3D" id="3.30.1240.20">
    <property type="match status" value="1"/>
</dbReference>
<proteinExistence type="inferred from homology"/>
<dbReference type="EMBL" id="KL250552">
    <property type="protein sequence ID" value="KGB33501.1"/>
    <property type="molecule type" value="Genomic_DNA"/>
</dbReference>
<comment type="function">
    <text evidence="13">Involved in the synthesis of the GDP-mannose and dolichol-phosphate-mannose required for a number of critical mannosyl transfer reactions.</text>
</comment>
<dbReference type="EC" id="5.4.2.8" evidence="5 13"/>
<dbReference type="InterPro" id="IPR023214">
    <property type="entry name" value="HAD_sf"/>
</dbReference>
<feature type="binding site" evidence="12">
    <location>
        <position position="224"/>
    </location>
    <ligand>
        <name>Mg(2+)</name>
        <dbReference type="ChEBI" id="CHEBI:18420"/>
        <label>1</label>
    </ligand>
</feature>
<dbReference type="STRING" id="6185.A0A095AHQ3"/>
<comment type="catalytic activity">
    <reaction evidence="13">
        <text>alpha-D-mannose 1-phosphate = D-mannose 6-phosphate</text>
        <dbReference type="Rhea" id="RHEA:11140"/>
        <dbReference type="ChEBI" id="CHEBI:58409"/>
        <dbReference type="ChEBI" id="CHEBI:58735"/>
        <dbReference type="EC" id="5.4.2.8"/>
    </reaction>
</comment>
<dbReference type="PANTHER" id="PTHR10466:SF0">
    <property type="entry name" value="PHOSPHOMANNOMUTASE"/>
    <property type="match status" value="1"/>
</dbReference>
<gene>
    <name evidence="14" type="ORF">MS3_01692</name>
</gene>
<dbReference type="GO" id="GO:0004615">
    <property type="term" value="F:phosphomannomutase activity"/>
    <property type="evidence" value="ECO:0007669"/>
    <property type="project" value="UniProtKB-EC"/>
</dbReference>
<organism evidence="14">
    <name type="scientific">Schistosoma haematobium</name>
    <name type="common">Blood fluke</name>
    <dbReference type="NCBI Taxonomy" id="6185"/>
    <lineage>
        <taxon>Eukaryota</taxon>
        <taxon>Metazoa</taxon>
        <taxon>Spiralia</taxon>
        <taxon>Lophotrochozoa</taxon>
        <taxon>Platyhelminthes</taxon>
        <taxon>Trematoda</taxon>
        <taxon>Digenea</taxon>
        <taxon>Strigeidida</taxon>
        <taxon>Schistosomatoidea</taxon>
        <taxon>Schistosomatidae</taxon>
        <taxon>Schistosoma</taxon>
    </lineage>
</organism>
<feature type="binding site" evidence="12">
    <location>
        <position position="269"/>
    </location>
    <ligand>
        <name>Mg(2+)</name>
        <dbReference type="ChEBI" id="CHEBI:18420"/>
        <label>1</label>
    </ligand>
</feature>
<comment type="pathway">
    <text evidence="2 13">Nucleotide-sugar biosynthesis; GDP-alpha-D-mannose biosynthesis; alpha-D-mannose 1-phosphate from D-fructose 6-phosphate: step 2/2.</text>
</comment>
<dbReference type="GO" id="GO:0009298">
    <property type="term" value="P:GDP-mannose biosynthetic process"/>
    <property type="evidence" value="ECO:0007669"/>
    <property type="project" value="UniProtKB-UniPathway"/>
</dbReference>
<dbReference type="SUPFAM" id="SSF56784">
    <property type="entry name" value="HAD-like"/>
    <property type="match status" value="1"/>
</dbReference>
<sequence length="295" mass="33639">MSPNSDGTTLSGCRLCLFTMNKKVICLFDVDGTLTKPRNIISDHMTECLLKLCSNIPLAVVSGSDFQKVSSQIGTLATEKFIYIFSENGLVVHSYGQKIKSTNIVEHVGENILQRFINFCLQYMSNLWLPRKRGNFIEFRNGLINVCPVGRSCSQEERDEFAEYDAKHKIRENFVMKMRSEFHSSPLEFAIGGQISIDVFPKGWDKRYCLQFLKDYDTIHFFGDKTEEVKALKLMSVDIFHAFVFLCITVTIKQICIQLGGNDYEIFNDPQTIGHTVTSPENTEAQLKALFPEYC</sequence>
<keyword evidence="8 12" id="KW-0460">Magnesium</keyword>
<feature type="binding site" evidence="12">
    <location>
        <position position="29"/>
    </location>
    <ligand>
        <name>Mg(2+)</name>
        <dbReference type="ChEBI" id="CHEBI:18420"/>
        <label>1</label>
    </ligand>
</feature>
<comment type="cofactor">
    <cofactor evidence="12">
        <name>Mg(2+)</name>
        <dbReference type="ChEBI" id="CHEBI:18420"/>
    </cofactor>
</comment>
<feature type="binding site" evidence="11">
    <location>
        <position position="151"/>
    </location>
    <ligand>
        <name>alpha-D-mannose 1-phosphate</name>
        <dbReference type="ChEBI" id="CHEBI:58409"/>
    </ligand>
</feature>
<dbReference type="CDD" id="cd02585">
    <property type="entry name" value="HAD_PMM"/>
    <property type="match status" value="1"/>
</dbReference>
<dbReference type="FunFam" id="3.30.1240.20:FF:000001">
    <property type="entry name" value="Phosphomannomutase"/>
    <property type="match status" value="1"/>
</dbReference>
<feature type="binding site" evidence="12">
    <location>
        <position position="272"/>
    </location>
    <ligand>
        <name>Mg(2+)</name>
        <dbReference type="ChEBI" id="CHEBI:18420"/>
        <label>1</label>
    </ligand>
</feature>
<evidence type="ECO:0000256" key="8">
    <source>
        <dbReference type="ARBA" id="ARBA00022842"/>
    </source>
</evidence>